<dbReference type="AlphaFoldDB" id="A0A8H4RGH8"/>
<dbReference type="PANTHER" id="PTHR30212">
    <property type="entry name" value="PROTEIN YIIM"/>
    <property type="match status" value="1"/>
</dbReference>
<dbReference type="InterPro" id="IPR005163">
    <property type="entry name" value="Tri_helical_YiiM-like"/>
</dbReference>
<feature type="domain" description="FAD-binding FR-type" evidence="2">
    <location>
        <begin position="244"/>
        <end position="349"/>
    </location>
</feature>
<dbReference type="Gene3D" id="2.40.33.20">
    <property type="entry name" value="PK beta-barrel domain-like"/>
    <property type="match status" value="1"/>
</dbReference>
<protein>
    <submittedName>
        <fullName evidence="3">Uncharacterized protein</fullName>
    </submittedName>
</protein>
<keyword evidence="4" id="KW-1185">Reference proteome</keyword>
<accession>A0A8H4RGH8</accession>
<name>A0A8H4RGH8_9HELO</name>
<dbReference type="InterPro" id="IPR017927">
    <property type="entry name" value="FAD-bd_FR_type"/>
</dbReference>
<dbReference type="PRINTS" id="PR00409">
    <property type="entry name" value="PHDIOXRDTASE"/>
</dbReference>
<dbReference type="Gene3D" id="2.40.30.10">
    <property type="entry name" value="Translation factors"/>
    <property type="match status" value="1"/>
</dbReference>
<dbReference type="Pfam" id="PF03473">
    <property type="entry name" value="MOSC"/>
    <property type="match status" value="1"/>
</dbReference>
<dbReference type="InterPro" id="IPR039261">
    <property type="entry name" value="FNR_nucleotide-bd"/>
</dbReference>
<organism evidence="3 4">
    <name type="scientific">Cudoniella acicularis</name>
    <dbReference type="NCBI Taxonomy" id="354080"/>
    <lineage>
        <taxon>Eukaryota</taxon>
        <taxon>Fungi</taxon>
        <taxon>Dikarya</taxon>
        <taxon>Ascomycota</taxon>
        <taxon>Pezizomycotina</taxon>
        <taxon>Leotiomycetes</taxon>
        <taxon>Helotiales</taxon>
        <taxon>Tricladiaceae</taxon>
        <taxon>Cudoniella</taxon>
    </lineage>
</organism>
<dbReference type="Proteomes" id="UP000566819">
    <property type="component" value="Unassembled WGS sequence"/>
</dbReference>
<dbReference type="SUPFAM" id="SSF63380">
    <property type="entry name" value="Riboflavin synthase domain-like"/>
    <property type="match status" value="1"/>
</dbReference>
<dbReference type="InterPro" id="IPR005302">
    <property type="entry name" value="MoCF_Sase_C"/>
</dbReference>
<evidence type="ECO:0000313" key="4">
    <source>
        <dbReference type="Proteomes" id="UP000566819"/>
    </source>
</evidence>
<dbReference type="CDD" id="cd06185">
    <property type="entry name" value="PDR_like"/>
    <property type="match status" value="1"/>
</dbReference>
<sequence>MAPIHTSDLTAPWQTDVLVQLRTSKMQTMRNLAIETGIYKQPRTTRVYCSSTGLENDEHDLTFHGGVDKAVHQYYPGHYLLWREEFPSNNGSFEIGGFGENLVAAGNMNERNVCIGDVVRIGNEDGGVLLQISLPRQPCFKLNHRFGIKGFAPNTWKKSRTGWYYRVLKEGWVQAGDRIVLVERKYPKWTIERIQEYLHRDTSNLEMLEELAAIPEFGAECKRHFKNLIERAKEKQKIKVKEPEVWAMFKLVEKKIQTPKITSFTFQAEGKGEGEELDPGYFVRLKLPNGLIRPYSIVQGTTAQFELGIALENPSRGGSAFLHNEMNEGGVIEVGKITESVPIPEGVSNHIFIVGGIGITAFLGHMDIYDQINFNYTLHYAVKSAEEIPFKDVIEAKGDKVVIYDKSKGQRMDILKILRERTWNSFIYTCGPQRMIDDITRSANELGMSDDEIHYEAFQVEKGGDPFTVEVKGRGVECG</sequence>
<dbReference type="InterPro" id="IPR017938">
    <property type="entry name" value="Riboflavin_synthase-like_b-brl"/>
</dbReference>
<dbReference type="Gene3D" id="3.40.50.80">
    <property type="entry name" value="Nucleotide-binding domain of ferredoxin-NADP reductase (FNR) module"/>
    <property type="match status" value="1"/>
</dbReference>
<feature type="domain" description="MOSC" evidence="1">
    <location>
        <begin position="41"/>
        <end position="182"/>
    </location>
</feature>
<dbReference type="OrthoDB" id="5390at2759"/>
<evidence type="ECO:0000313" key="3">
    <source>
        <dbReference type="EMBL" id="KAF4629674.1"/>
    </source>
</evidence>
<gene>
    <name evidence="3" type="ORF">G7Y89_g8471</name>
</gene>
<dbReference type="SUPFAM" id="SSF52343">
    <property type="entry name" value="Ferredoxin reductase-like, C-terminal NADP-linked domain"/>
    <property type="match status" value="1"/>
</dbReference>
<dbReference type="GO" id="GO:0016491">
    <property type="term" value="F:oxidoreductase activity"/>
    <property type="evidence" value="ECO:0007669"/>
    <property type="project" value="InterPro"/>
</dbReference>
<comment type="caution">
    <text evidence="3">The sequence shown here is derived from an EMBL/GenBank/DDBJ whole genome shotgun (WGS) entry which is preliminary data.</text>
</comment>
<dbReference type="GO" id="GO:0030170">
    <property type="term" value="F:pyridoxal phosphate binding"/>
    <property type="evidence" value="ECO:0007669"/>
    <property type="project" value="InterPro"/>
</dbReference>
<evidence type="ECO:0000259" key="2">
    <source>
        <dbReference type="PROSITE" id="PS51384"/>
    </source>
</evidence>
<reference evidence="3 4" key="1">
    <citation type="submission" date="2020-03" db="EMBL/GenBank/DDBJ databases">
        <title>Draft Genome Sequence of Cudoniella acicularis.</title>
        <authorList>
            <person name="Buettner E."/>
            <person name="Kellner H."/>
        </authorList>
    </citation>
    <scope>NUCLEOTIDE SEQUENCE [LARGE SCALE GENOMIC DNA]</scope>
    <source>
        <strain evidence="3 4">DSM 108380</strain>
    </source>
</reference>
<dbReference type="GO" id="GO:0030151">
    <property type="term" value="F:molybdenum ion binding"/>
    <property type="evidence" value="ECO:0007669"/>
    <property type="project" value="InterPro"/>
</dbReference>
<dbReference type="SUPFAM" id="SSF50800">
    <property type="entry name" value="PK beta-barrel domain-like"/>
    <property type="match status" value="1"/>
</dbReference>
<dbReference type="InterPro" id="IPR052353">
    <property type="entry name" value="Benzoxazolinone_Detox_Enz"/>
</dbReference>
<evidence type="ECO:0000259" key="1">
    <source>
        <dbReference type="PROSITE" id="PS51340"/>
    </source>
</evidence>
<dbReference type="PROSITE" id="PS51384">
    <property type="entry name" value="FAD_FR"/>
    <property type="match status" value="1"/>
</dbReference>
<dbReference type="EMBL" id="JAAMPI010000643">
    <property type="protein sequence ID" value="KAF4629674.1"/>
    <property type="molecule type" value="Genomic_DNA"/>
</dbReference>
<dbReference type="InterPro" id="IPR011037">
    <property type="entry name" value="Pyrv_Knase-like_insert_dom_sf"/>
</dbReference>
<proteinExistence type="predicted"/>
<dbReference type="Pfam" id="PF03475">
    <property type="entry name" value="YiiM_3-alpha"/>
    <property type="match status" value="1"/>
</dbReference>
<dbReference type="PROSITE" id="PS51340">
    <property type="entry name" value="MOSC"/>
    <property type="match status" value="1"/>
</dbReference>
<dbReference type="PANTHER" id="PTHR30212:SF2">
    <property type="entry name" value="PROTEIN YIIM"/>
    <property type="match status" value="1"/>
</dbReference>